<dbReference type="OrthoDB" id="505641at2"/>
<comment type="caution">
    <text evidence="2">The sequence shown here is derived from an EMBL/GenBank/DDBJ whole genome shotgun (WGS) entry which is preliminary data.</text>
</comment>
<dbReference type="AlphaFoldDB" id="A0A2P8HRV7"/>
<gene>
    <name evidence="2" type="ORF">CLV51_101258</name>
</gene>
<proteinExistence type="predicted"/>
<dbReference type="InterPro" id="IPR046540">
    <property type="entry name" value="DMFA2_C"/>
</dbReference>
<evidence type="ECO:0000259" key="1">
    <source>
        <dbReference type="Pfam" id="PF20254"/>
    </source>
</evidence>
<accession>A0A2P8HRV7</accession>
<dbReference type="Pfam" id="PF20254">
    <property type="entry name" value="DMFA2_C"/>
    <property type="match status" value="1"/>
</dbReference>
<dbReference type="Proteomes" id="UP000240971">
    <property type="component" value="Unassembled WGS sequence"/>
</dbReference>
<keyword evidence="3" id="KW-1185">Reference proteome</keyword>
<sequence length="451" mass="50594">MFRLKFNQTVVLTLLSIAAIIYSCKKSSDIQVEPPLPPGASPAIRDAGVLNGYPDKMSYYPGDSAGLFTSTDSTYQNRSIRVYDMEGKVSFVINAEKSYNQSPQGESPSEEGFKYEHPIRFMIPANTKTGVYLIANKIPFVVKSKEENVDFTVVYPSNTENAYCESGRRSLYTLPVAKMVSFLRPIRFSEYGGPGFLKWMLKQNYNYNVICDEDLEDYKNIKGKILIIIGHSEYWTRPGRRNFDRFVAEGHHALILSGNVMWWQVRIDATKRQLICYKGLGEPPVADSLKTIYWKESKLKYPIISSIGCDFDGGGYGTIAKNEGWEGFKITSPNSPLFAGLHLKKGDIIRCPSREYDGAPLTGYDAEGVPVLNTKAMKFEKVELVGFDFAFRTVKTVPTAIVFKKTKTSGIVVNFPTTDWCTSHNFSLPKIADITANAINGLLKDQNMFSN</sequence>
<dbReference type="RefSeq" id="WP_106526198.1">
    <property type="nucleotide sequence ID" value="NZ_PYAW01000001.1"/>
</dbReference>
<feature type="domain" description="N,N-dimethylformamidase beta subunit-like C-terminal" evidence="1">
    <location>
        <begin position="115"/>
        <end position="423"/>
    </location>
</feature>
<organism evidence="2 3">
    <name type="scientific">Chitinophaga niastensis</name>
    <dbReference type="NCBI Taxonomy" id="536980"/>
    <lineage>
        <taxon>Bacteria</taxon>
        <taxon>Pseudomonadati</taxon>
        <taxon>Bacteroidota</taxon>
        <taxon>Chitinophagia</taxon>
        <taxon>Chitinophagales</taxon>
        <taxon>Chitinophagaceae</taxon>
        <taxon>Chitinophaga</taxon>
    </lineage>
</organism>
<name>A0A2P8HRV7_CHINA</name>
<evidence type="ECO:0000313" key="2">
    <source>
        <dbReference type="EMBL" id="PSL48928.1"/>
    </source>
</evidence>
<reference evidence="2 3" key="1">
    <citation type="submission" date="2018-03" db="EMBL/GenBank/DDBJ databases">
        <title>Genomic Encyclopedia of Archaeal and Bacterial Type Strains, Phase II (KMG-II): from individual species to whole genera.</title>
        <authorList>
            <person name="Goeker M."/>
        </authorList>
    </citation>
    <scope>NUCLEOTIDE SEQUENCE [LARGE SCALE GENOMIC DNA]</scope>
    <source>
        <strain evidence="2 3">DSM 24859</strain>
    </source>
</reference>
<dbReference type="EMBL" id="PYAW01000001">
    <property type="protein sequence ID" value="PSL48928.1"/>
    <property type="molecule type" value="Genomic_DNA"/>
</dbReference>
<protein>
    <recommendedName>
        <fullName evidence="1">N,N-dimethylformamidase beta subunit-like C-terminal domain-containing protein</fullName>
    </recommendedName>
</protein>
<dbReference type="PROSITE" id="PS51257">
    <property type="entry name" value="PROKAR_LIPOPROTEIN"/>
    <property type="match status" value="1"/>
</dbReference>
<evidence type="ECO:0000313" key="3">
    <source>
        <dbReference type="Proteomes" id="UP000240971"/>
    </source>
</evidence>